<evidence type="ECO:0000313" key="2">
    <source>
        <dbReference type="Proteomes" id="UP000676325"/>
    </source>
</evidence>
<organism evidence="1 2">
    <name type="scientific">Actinospica acidithermotolerans</name>
    <dbReference type="NCBI Taxonomy" id="2828514"/>
    <lineage>
        <taxon>Bacteria</taxon>
        <taxon>Bacillati</taxon>
        <taxon>Actinomycetota</taxon>
        <taxon>Actinomycetes</taxon>
        <taxon>Catenulisporales</taxon>
        <taxon>Actinospicaceae</taxon>
        <taxon>Actinospica</taxon>
    </lineage>
</organism>
<accession>A0A941IN97</accession>
<proteinExistence type="predicted"/>
<dbReference type="RefSeq" id="WP_212521938.1">
    <property type="nucleotide sequence ID" value="NZ_JAGSOH010000159.1"/>
</dbReference>
<keyword evidence="2" id="KW-1185">Reference proteome</keyword>
<dbReference type="AlphaFoldDB" id="A0A941IN97"/>
<name>A0A941IN97_9ACTN</name>
<comment type="caution">
    <text evidence="1">The sequence shown here is derived from an EMBL/GenBank/DDBJ whole genome shotgun (WGS) entry which is preliminary data.</text>
</comment>
<sequence length="117" mass="12763">MAITVDAPLILLGLLVVAAAVLSGAVASLTAVNRQLRQSAAWWENAAGALVPWAEARAELRSRHSVTYPDGSYTVICDEPIGDVIGMHVTAGGERRLIRHEQCDPWRVTPERHVRTR</sequence>
<gene>
    <name evidence="1" type="ORF">KDK95_31230</name>
</gene>
<evidence type="ECO:0000313" key="1">
    <source>
        <dbReference type="EMBL" id="MBR7830818.1"/>
    </source>
</evidence>
<protein>
    <submittedName>
        <fullName evidence="1">Uncharacterized protein</fullName>
    </submittedName>
</protein>
<dbReference type="Proteomes" id="UP000676325">
    <property type="component" value="Unassembled WGS sequence"/>
</dbReference>
<reference evidence="1" key="1">
    <citation type="submission" date="2021-04" db="EMBL/GenBank/DDBJ databases">
        <title>Genome based classification of Actinospica acidithermotolerans sp. nov., an actinobacterium isolated from an Indonesian hot spring.</title>
        <authorList>
            <person name="Kusuma A.B."/>
            <person name="Putra K.E."/>
            <person name="Nafisah S."/>
            <person name="Loh J."/>
            <person name="Nouioui I."/>
            <person name="Goodfellow M."/>
        </authorList>
    </citation>
    <scope>NUCLEOTIDE SEQUENCE</scope>
    <source>
        <strain evidence="1">MGRD01-02</strain>
    </source>
</reference>
<dbReference type="EMBL" id="JAGSOH010000159">
    <property type="protein sequence ID" value="MBR7830818.1"/>
    <property type="molecule type" value="Genomic_DNA"/>
</dbReference>